<organism evidence="1 2">
    <name type="scientific">Henosepilachna vigintioctopunctata</name>
    <dbReference type="NCBI Taxonomy" id="420089"/>
    <lineage>
        <taxon>Eukaryota</taxon>
        <taxon>Metazoa</taxon>
        <taxon>Ecdysozoa</taxon>
        <taxon>Arthropoda</taxon>
        <taxon>Hexapoda</taxon>
        <taxon>Insecta</taxon>
        <taxon>Pterygota</taxon>
        <taxon>Neoptera</taxon>
        <taxon>Endopterygota</taxon>
        <taxon>Coleoptera</taxon>
        <taxon>Polyphaga</taxon>
        <taxon>Cucujiformia</taxon>
        <taxon>Coccinelloidea</taxon>
        <taxon>Coccinellidae</taxon>
        <taxon>Epilachninae</taxon>
        <taxon>Epilachnini</taxon>
        <taxon>Henosepilachna</taxon>
    </lineage>
</organism>
<feature type="non-terminal residue" evidence="1">
    <location>
        <position position="1"/>
    </location>
</feature>
<accession>A0AAW1UFA2</accession>
<name>A0AAW1UFA2_9CUCU</name>
<keyword evidence="2" id="KW-1185">Reference proteome</keyword>
<evidence type="ECO:0000313" key="2">
    <source>
        <dbReference type="Proteomes" id="UP001431783"/>
    </source>
</evidence>
<reference evidence="1 2" key="1">
    <citation type="submission" date="2023-03" db="EMBL/GenBank/DDBJ databases">
        <title>Genome insight into feeding habits of ladybird beetles.</title>
        <authorList>
            <person name="Li H.-S."/>
            <person name="Huang Y.-H."/>
            <person name="Pang H."/>
        </authorList>
    </citation>
    <scope>NUCLEOTIDE SEQUENCE [LARGE SCALE GENOMIC DNA]</scope>
    <source>
        <strain evidence="1">SYSU_2023b</strain>
        <tissue evidence="1">Whole body</tissue>
    </source>
</reference>
<sequence>SHYVNSETTASTNTSKHSKKKQLNIELVALYVLWCEHWMTSRVSALSLHRSNRRFNSARLMSEIDHLYPIIKVQADRILDKIVRVGNCGYGVGLVTDCSFDCWQPKT</sequence>
<dbReference type="EMBL" id="JARQZJ010000061">
    <property type="protein sequence ID" value="KAK9879369.1"/>
    <property type="molecule type" value="Genomic_DNA"/>
</dbReference>
<dbReference type="AlphaFoldDB" id="A0AAW1UFA2"/>
<proteinExistence type="predicted"/>
<gene>
    <name evidence="1" type="ORF">WA026_004217</name>
</gene>
<comment type="caution">
    <text evidence="1">The sequence shown here is derived from an EMBL/GenBank/DDBJ whole genome shotgun (WGS) entry which is preliminary data.</text>
</comment>
<protein>
    <submittedName>
        <fullName evidence="1">Uncharacterized protein</fullName>
    </submittedName>
</protein>
<dbReference type="Proteomes" id="UP001431783">
    <property type="component" value="Unassembled WGS sequence"/>
</dbReference>
<evidence type="ECO:0000313" key="1">
    <source>
        <dbReference type="EMBL" id="KAK9879369.1"/>
    </source>
</evidence>